<dbReference type="Pfam" id="PF13840">
    <property type="entry name" value="ACT_7"/>
    <property type="match status" value="1"/>
</dbReference>
<proteinExistence type="predicted"/>
<accession>A0A1I1GG06</accession>
<name>A0A1I1GG06_9RHOB</name>
<evidence type="ECO:0000259" key="1">
    <source>
        <dbReference type="Pfam" id="PF10000"/>
    </source>
</evidence>
<dbReference type="Pfam" id="PF10000">
    <property type="entry name" value="ACT_3"/>
    <property type="match status" value="1"/>
</dbReference>
<dbReference type="PANTHER" id="PTHR39199:SF1">
    <property type="entry name" value="BLR5128 PROTEIN"/>
    <property type="match status" value="1"/>
</dbReference>
<evidence type="ECO:0000313" key="3">
    <source>
        <dbReference type="EMBL" id="SFC10366.1"/>
    </source>
</evidence>
<sequence>MTERVSDGPEMVRRMAPRLVPGHFAFRTLNDAADLAEALPQAQGMFREREGISVILPADPGAPLAMRQITLDVPSALDGVGLTAAVAGALARSGIACNMVAAHHHDHVFVPEADADAAMDVLRALADGSEGKS</sequence>
<dbReference type="Proteomes" id="UP000198728">
    <property type="component" value="Unassembled WGS sequence"/>
</dbReference>
<evidence type="ECO:0000259" key="2">
    <source>
        <dbReference type="Pfam" id="PF13840"/>
    </source>
</evidence>
<evidence type="ECO:0000313" key="4">
    <source>
        <dbReference type="Proteomes" id="UP000198728"/>
    </source>
</evidence>
<dbReference type="STRING" id="441112.SAMN04488094_102551"/>
<keyword evidence="4" id="KW-1185">Reference proteome</keyword>
<organism evidence="3 4">
    <name type="scientific">Tropicimonas isoalkanivorans</name>
    <dbReference type="NCBI Taxonomy" id="441112"/>
    <lineage>
        <taxon>Bacteria</taxon>
        <taxon>Pseudomonadati</taxon>
        <taxon>Pseudomonadota</taxon>
        <taxon>Alphaproteobacteria</taxon>
        <taxon>Rhodobacterales</taxon>
        <taxon>Roseobacteraceae</taxon>
        <taxon>Tropicimonas</taxon>
    </lineage>
</organism>
<reference evidence="3 4" key="1">
    <citation type="submission" date="2016-10" db="EMBL/GenBank/DDBJ databases">
        <authorList>
            <person name="de Groot N.N."/>
        </authorList>
    </citation>
    <scope>NUCLEOTIDE SEQUENCE [LARGE SCALE GENOMIC DNA]</scope>
    <source>
        <strain evidence="3 4">DSM 19548</strain>
    </source>
</reference>
<feature type="domain" description="DUF2241" evidence="1">
    <location>
        <begin position="10"/>
        <end position="59"/>
    </location>
</feature>
<feature type="domain" description="CASTOR ACT" evidence="2">
    <location>
        <begin position="69"/>
        <end position="123"/>
    </location>
</feature>
<dbReference type="InterPro" id="IPR018717">
    <property type="entry name" value="DUF2241"/>
</dbReference>
<gene>
    <name evidence="3" type="ORF">SAMN04488094_102551</name>
</gene>
<dbReference type="InterPro" id="IPR027795">
    <property type="entry name" value="CASTOR_ACT_dom"/>
</dbReference>
<dbReference type="SUPFAM" id="SSF55021">
    <property type="entry name" value="ACT-like"/>
    <property type="match status" value="2"/>
</dbReference>
<dbReference type="InterPro" id="IPR045865">
    <property type="entry name" value="ACT-like_dom_sf"/>
</dbReference>
<dbReference type="Gene3D" id="3.30.2130.10">
    <property type="entry name" value="VC0802-like"/>
    <property type="match status" value="1"/>
</dbReference>
<dbReference type="PANTHER" id="PTHR39199">
    <property type="entry name" value="BLR5128 PROTEIN"/>
    <property type="match status" value="1"/>
</dbReference>
<dbReference type="AlphaFoldDB" id="A0A1I1GG06"/>
<dbReference type="EMBL" id="FOLG01000002">
    <property type="protein sequence ID" value="SFC10366.1"/>
    <property type="molecule type" value="Genomic_DNA"/>
</dbReference>
<protein>
    <submittedName>
        <fullName evidence="3">Uncharacterized protein</fullName>
    </submittedName>
</protein>